<dbReference type="AlphaFoldDB" id="A0A180GKC7"/>
<dbReference type="VEuPathDB" id="FungiDB:PTTG_27474"/>
<reference evidence="3 4" key="3">
    <citation type="journal article" date="2017" name="G3 (Bethesda)">
        <title>Comparative analysis highlights variable genome content of wheat rusts and divergence of the mating loci.</title>
        <authorList>
            <person name="Cuomo C.A."/>
            <person name="Bakkeren G."/>
            <person name="Khalil H.B."/>
            <person name="Panwar V."/>
            <person name="Joly D."/>
            <person name="Linning R."/>
            <person name="Sakthikumar S."/>
            <person name="Song X."/>
            <person name="Adiconis X."/>
            <person name="Fan L."/>
            <person name="Goldberg J.M."/>
            <person name="Levin J.Z."/>
            <person name="Young S."/>
            <person name="Zeng Q."/>
            <person name="Anikster Y."/>
            <person name="Bruce M."/>
            <person name="Wang M."/>
            <person name="Yin C."/>
            <person name="McCallum B."/>
            <person name="Szabo L.J."/>
            <person name="Hulbert S."/>
            <person name="Chen X."/>
            <person name="Fellers J.P."/>
        </authorList>
    </citation>
    <scope>NUCLEOTIDE SEQUENCE</scope>
    <source>
        <strain evidence="4">Isolate 1-1 / race 1 (BBBD)</strain>
        <strain evidence="3">isolate 1-1 / race 1 (BBBD)</strain>
    </source>
</reference>
<evidence type="ECO:0000256" key="1">
    <source>
        <dbReference type="SAM" id="MobiDB-lite"/>
    </source>
</evidence>
<dbReference type="EMBL" id="ADAS02000057">
    <property type="protein sequence ID" value="OAV92908.1"/>
    <property type="molecule type" value="Genomic_DNA"/>
</dbReference>
<keyword evidence="4" id="KW-1185">Reference proteome</keyword>
<dbReference type="Gene3D" id="3.30.160.60">
    <property type="entry name" value="Classic Zinc Finger"/>
    <property type="match status" value="1"/>
</dbReference>
<protein>
    <submittedName>
        <fullName evidence="2 3">Uncharacterized protein</fullName>
    </submittedName>
</protein>
<gene>
    <name evidence="2" type="ORF">PTTG_27474</name>
</gene>
<dbReference type="EnsemblFungi" id="PTTG_27474-t43_1">
    <property type="protein sequence ID" value="PTTG_27474-t43_1-p1"/>
    <property type="gene ID" value="PTTG_27474"/>
</dbReference>
<evidence type="ECO:0000313" key="3">
    <source>
        <dbReference type="EnsemblFungi" id="PTTG_27474-t43_1-p1"/>
    </source>
</evidence>
<reference evidence="2" key="1">
    <citation type="submission" date="2009-11" db="EMBL/GenBank/DDBJ databases">
        <authorList>
            <consortium name="The Broad Institute Genome Sequencing Platform"/>
            <person name="Ward D."/>
            <person name="Feldgarden M."/>
            <person name="Earl A."/>
            <person name="Young S.K."/>
            <person name="Zeng Q."/>
            <person name="Koehrsen M."/>
            <person name="Alvarado L."/>
            <person name="Berlin A."/>
            <person name="Bochicchio J."/>
            <person name="Borenstein D."/>
            <person name="Chapman S.B."/>
            <person name="Chen Z."/>
            <person name="Engels R."/>
            <person name="Freedman E."/>
            <person name="Gellesch M."/>
            <person name="Goldberg J."/>
            <person name="Griggs A."/>
            <person name="Gujja S."/>
            <person name="Heilman E."/>
            <person name="Heiman D."/>
            <person name="Hepburn T."/>
            <person name="Howarth C."/>
            <person name="Jen D."/>
            <person name="Larson L."/>
            <person name="Lewis B."/>
            <person name="Mehta T."/>
            <person name="Park D."/>
            <person name="Pearson M."/>
            <person name="Roberts A."/>
            <person name="Saif S."/>
            <person name="Shea T."/>
            <person name="Shenoy N."/>
            <person name="Sisk P."/>
            <person name="Stolte C."/>
            <person name="Sykes S."/>
            <person name="Thomson T."/>
            <person name="Walk T."/>
            <person name="White J."/>
            <person name="Yandava C."/>
            <person name="Izard J."/>
            <person name="Baranova O.V."/>
            <person name="Blanton J.M."/>
            <person name="Tanner A.C."/>
            <person name="Dewhirst F.E."/>
            <person name="Haas B."/>
            <person name="Nusbaum C."/>
            <person name="Birren B."/>
        </authorList>
    </citation>
    <scope>NUCLEOTIDE SEQUENCE [LARGE SCALE GENOMIC DNA]</scope>
    <source>
        <strain evidence="2">1-1 BBBD Race 1</strain>
    </source>
</reference>
<proteinExistence type="predicted"/>
<dbReference type="Proteomes" id="UP000005240">
    <property type="component" value="Unassembled WGS sequence"/>
</dbReference>
<reference evidence="2" key="2">
    <citation type="submission" date="2016-05" db="EMBL/GenBank/DDBJ databases">
        <title>Comparative analysis highlights variable genome content of wheat rusts and divergence of the mating loci.</title>
        <authorList>
            <person name="Cuomo C.A."/>
            <person name="Bakkeren G."/>
            <person name="Szabo L."/>
            <person name="Khalil H."/>
            <person name="Joly D."/>
            <person name="Goldberg J."/>
            <person name="Young S."/>
            <person name="Zeng Q."/>
            <person name="Fellers J."/>
        </authorList>
    </citation>
    <scope>NUCLEOTIDE SEQUENCE [LARGE SCALE GENOMIC DNA]</scope>
    <source>
        <strain evidence="2">1-1 BBBD Race 1</strain>
    </source>
</reference>
<accession>A0A180GKC7</accession>
<feature type="compositionally biased region" description="Polar residues" evidence="1">
    <location>
        <begin position="231"/>
        <end position="243"/>
    </location>
</feature>
<evidence type="ECO:0000313" key="4">
    <source>
        <dbReference type="Proteomes" id="UP000005240"/>
    </source>
</evidence>
<evidence type="ECO:0000313" key="2">
    <source>
        <dbReference type="EMBL" id="OAV92908.1"/>
    </source>
</evidence>
<sequence length="322" mass="35583">MTGRWCPLVIANEIGLPLNDALHKRFMSATIVWPKGPSRHTRPRPLRSFSMRTFAPKECPAVVAGRTTSPETHTITGTLKKSIRHMFYLKIDQKYHFVIRAADNNLTYFLVTIPHPCLSSPVHCLAKVTFSAHAAAPAVMVLDEDLCSQRVPGRWCPLRLALQLGLPNNDLLCKHFVRCHYVPPQQVFSINAAMPHRENASLGSPATHSYTHTDAEQQHPAEPNDFIRLDQSGSNGAEGSQPPQLADADIFPGIQQSASEAMMTTAPPAAPTAADPLSFLDRAYGVCRYQGCGKGFYPDPRRQDNLTRHGQTHQGHSKVVNK</sequence>
<organism evidence="2">
    <name type="scientific">Puccinia triticina (isolate 1-1 / race 1 (BBBD))</name>
    <name type="common">Brown leaf rust fungus</name>
    <dbReference type="NCBI Taxonomy" id="630390"/>
    <lineage>
        <taxon>Eukaryota</taxon>
        <taxon>Fungi</taxon>
        <taxon>Dikarya</taxon>
        <taxon>Basidiomycota</taxon>
        <taxon>Pucciniomycotina</taxon>
        <taxon>Pucciniomycetes</taxon>
        <taxon>Pucciniales</taxon>
        <taxon>Pucciniaceae</taxon>
        <taxon>Puccinia</taxon>
    </lineage>
</organism>
<reference evidence="3" key="4">
    <citation type="submission" date="2025-05" db="UniProtKB">
        <authorList>
            <consortium name="EnsemblFungi"/>
        </authorList>
    </citation>
    <scope>IDENTIFICATION</scope>
    <source>
        <strain evidence="3">isolate 1-1 / race 1 (BBBD)</strain>
    </source>
</reference>
<feature type="region of interest" description="Disordered" evidence="1">
    <location>
        <begin position="199"/>
        <end position="247"/>
    </location>
</feature>
<feature type="region of interest" description="Disordered" evidence="1">
    <location>
        <begin position="300"/>
        <end position="322"/>
    </location>
</feature>
<feature type="compositionally biased region" description="Polar residues" evidence="1">
    <location>
        <begin position="201"/>
        <end position="210"/>
    </location>
</feature>
<name>A0A180GKC7_PUCT1</name>